<gene>
    <name evidence="2" type="ORF">ACFP3R_16535</name>
</gene>
<feature type="region of interest" description="Disordered" evidence="1">
    <location>
        <begin position="56"/>
        <end position="75"/>
    </location>
</feature>
<evidence type="ECO:0000256" key="1">
    <source>
        <dbReference type="SAM" id="MobiDB-lite"/>
    </source>
</evidence>
<organism evidence="2 3">
    <name type="scientific">Saccharothrix lopnurensis</name>
    <dbReference type="NCBI Taxonomy" id="1670621"/>
    <lineage>
        <taxon>Bacteria</taxon>
        <taxon>Bacillati</taxon>
        <taxon>Actinomycetota</taxon>
        <taxon>Actinomycetes</taxon>
        <taxon>Pseudonocardiales</taxon>
        <taxon>Pseudonocardiaceae</taxon>
        <taxon>Saccharothrix</taxon>
    </lineage>
</organism>
<reference evidence="3" key="1">
    <citation type="journal article" date="2019" name="Int. J. Syst. Evol. Microbiol.">
        <title>The Global Catalogue of Microorganisms (GCM) 10K type strain sequencing project: providing services to taxonomists for standard genome sequencing and annotation.</title>
        <authorList>
            <consortium name="The Broad Institute Genomics Platform"/>
            <consortium name="The Broad Institute Genome Sequencing Center for Infectious Disease"/>
            <person name="Wu L."/>
            <person name="Ma J."/>
        </authorList>
    </citation>
    <scope>NUCLEOTIDE SEQUENCE [LARGE SCALE GENOMIC DNA]</scope>
    <source>
        <strain evidence="3">CGMCC 4.7246</strain>
    </source>
</reference>
<accession>A0ABW1P729</accession>
<dbReference type="Proteomes" id="UP001596220">
    <property type="component" value="Unassembled WGS sequence"/>
</dbReference>
<evidence type="ECO:0000313" key="2">
    <source>
        <dbReference type="EMBL" id="MFC6090888.1"/>
    </source>
</evidence>
<evidence type="ECO:0000313" key="3">
    <source>
        <dbReference type="Proteomes" id="UP001596220"/>
    </source>
</evidence>
<dbReference type="RefSeq" id="WP_380637088.1">
    <property type="nucleotide sequence ID" value="NZ_JBHSQO010000014.1"/>
</dbReference>
<comment type="caution">
    <text evidence="2">The sequence shown here is derived from an EMBL/GenBank/DDBJ whole genome shotgun (WGS) entry which is preliminary data.</text>
</comment>
<dbReference type="EMBL" id="JBHSQO010000014">
    <property type="protein sequence ID" value="MFC6090888.1"/>
    <property type="molecule type" value="Genomic_DNA"/>
</dbReference>
<name>A0ABW1P729_9PSEU</name>
<sequence>MRIRINDVTEKEAAAAVAALRVVFEVRSVVPWERWTRRDPNATTGAVRVDAVLPDWPTVEPGEQDPPPVRRPRRR</sequence>
<proteinExistence type="predicted"/>
<keyword evidence="3" id="KW-1185">Reference proteome</keyword>
<protein>
    <submittedName>
        <fullName evidence="2">Uncharacterized protein</fullName>
    </submittedName>
</protein>